<feature type="compositionally biased region" description="Basic residues" evidence="1">
    <location>
        <begin position="16"/>
        <end position="27"/>
    </location>
</feature>
<gene>
    <name evidence="2" type="ORF">ONE63_003852</name>
</gene>
<evidence type="ECO:0000313" key="3">
    <source>
        <dbReference type="Proteomes" id="UP001075354"/>
    </source>
</evidence>
<proteinExistence type="predicted"/>
<feature type="compositionally biased region" description="Polar residues" evidence="1">
    <location>
        <begin position="472"/>
        <end position="485"/>
    </location>
</feature>
<feature type="compositionally biased region" description="Basic and acidic residues" evidence="1">
    <location>
        <begin position="47"/>
        <end position="61"/>
    </location>
</feature>
<feature type="region of interest" description="Disordered" evidence="1">
    <location>
        <begin position="1"/>
        <end position="101"/>
    </location>
</feature>
<accession>A0AAV7X7S4</accession>
<reference evidence="2" key="1">
    <citation type="submission" date="2022-12" db="EMBL/GenBank/DDBJ databases">
        <title>Chromosome-level genome assembly of the bean flower thrips Megalurothrips usitatus.</title>
        <authorList>
            <person name="Ma L."/>
            <person name="Liu Q."/>
            <person name="Li H."/>
            <person name="Cai W."/>
        </authorList>
    </citation>
    <scope>NUCLEOTIDE SEQUENCE</scope>
    <source>
        <strain evidence="2">Cailab_2022a</strain>
    </source>
</reference>
<sequence length="485" mass="51917">MEEKLGQGQRWTPPALKRKGSAASKKKTSGEGPAAGGSGSAKKARRDARPSLHDEFDDIIKSAKSSVGGAPPDNPVSKGKTKACAPSTYAPKPQPPQSPSKELRVKLVDFQTIPSPVRQSQGLGTHAIDAPSPIMPPAPWVAGIARDGAETAPPSPQGVCLPVPSQSSPSQAAQVVIKEEPQDEDTFVDASDSSFMESGQGLDLDNLIEDIFVNIDVDQNQDSAPATASVEETVSSPNPAEVAAEVLSSSTISRPIIILNSQEKLASSNNSVSAPPVTILLPVQDSDAASSGETPGVDEDAGVPFVVEAVDRLTPPPAVLSTSESNGECEVAEHASKDEAFNEDLNLSNSQFLEIDEKCKEIPSIPASERKEPSILQKIVPGSSRDFVLSPKRPPAVELVVPPAPSMDWIQKAKESHQRLRTLIQHISRLNAMVIRARRAMWPRKESTQQQVHPDNHQDRPKLLKIEPSQHVMPTSSQDPDWNFT</sequence>
<evidence type="ECO:0000256" key="1">
    <source>
        <dbReference type="SAM" id="MobiDB-lite"/>
    </source>
</evidence>
<dbReference type="AlphaFoldDB" id="A0AAV7X7S4"/>
<feature type="region of interest" description="Disordered" evidence="1">
    <location>
        <begin position="147"/>
        <end position="172"/>
    </location>
</feature>
<organism evidence="2 3">
    <name type="scientific">Megalurothrips usitatus</name>
    <name type="common">bean blossom thrips</name>
    <dbReference type="NCBI Taxonomy" id="439358"/>
    <lineage>
        <taxon>Eukaryota</taxon>
        <taxon>Metazoa</taxon>
        <taxon>Ecdysozoa</taxon>
        <taxon>Arthropoda</taxon>
        <taxon>Hexapoda</taxon>
        <taxon>Insecta</taxon>
        <taxon>Pterygota</taxon>
        <taxon>Neoptera</taxon>
        <taxon>Paraneoptera</taxon>
        <taxon>Thysanoptera</taxon>
        <taxon>Terebrantia</taxon>
        <taxon>Thripoidea</taxon>
        <taxon>Thripidae</taxon>
        <taxon>Megalurothrips</taxon>
    </lineage>
</organism>
<name>A0AAV7X7S4_9NEOP</name>
<dbReference type="Proteomes" id="UP001075354">
    <property type="component" value="Chromosome 14"/>
</dbReference>
<feature type="compositionally biased region" description="Low complexity" evidence="1">
    <location>
        <begin position="162"/>
        <end position="172"/>
    </location>
</feature>
<feature type="region of interest" description="Disordered" evidence="1">
    <location>
        <begin position="465"/>
        <end position="485"/>
    </location>
</feature>
<dbReference type="EMBL" id="JAPTSV010000014">
    <property type="protein sequence ID" value="KAJ1520757.1"/>
    <property type="molecule type" value="Genomic_DNA"/>
</dbReference>
<protein>
    <submittedName>
        <fullName evidence="2">Uncharacterized protein</fullName>
    </submittedName>
</protein>
<keyword evidence="3" id="KW-1185">Reference proteome</keyword>
<evidence type="ECO:0000313" key="2">
    <source>
        <dbReference type="EMBL" id="KAJ1520757.1"/>
    </source>
</evidence>
<comment type="caution">
    <text evidence="2">The sequence shown here is derived from an EMBL/GenBank/DDBJ whole genome shotgun (WGS) entry which is preliminary data.</text>
</comment>